<dbReference type="InterPro" id="IPR003458">
    <property type="entry name" value="Phage_T4_Gp38_tail_assem"/>
</dbReference>
<sequence length="194" mass="21406">MTNLFDVNGNATETHIVSVSEFNPFTGEFMATYEVRILAGTGTPGYSTLHLAPSEVSGYSRVWNGAQWDQVTDLRGSIAYHKTSREAVTVKTLGELDDSLTTSVPTTAYDFWSETVWKTDINAQNAAAIADAELQRAALLADADDVMLDWRTALELDSISDNDKSKLMLWLNYKTQVKAIDVSTTYSWPVPPTV</sequence>
<protein>
    <recommendedName>
        <fullName evidence="3">Virus tail fiber assembly protein lambda gpK</fullName>
    </recommendedName>
</protein>
<dbReference type="EMBL" id="AP024329">
    <property type="protein sequence ID" value="BCQ36685.1"/>
    <property type="molecule type" value="Genomic_DNA"/>
</dbReference>
<reference evidence="1 2" key="1">
    <citation type="submission" date="2021-01" db="EMBL/GenBank/DDBJ databases">
        <title>Complete genome sequence of Erwinia rhapontici MAFF 311153.</title>
        <authorList>
            <person name="Morohoshi T."/>
            <person name="Someya N."/>
        </authorList>
    </citation>
    <scope>NUCLEOTIDE SEQUENCE [LARGE SCALE GENOMIC DNA]</scope>
    <source>
        <strain evidence="1 2">MAFF 311153</strain>
    </source>
</reference>
<keyword evidence="2" id="KW-1185">Reference proteome</keyword>
<dbReference type="PANTHER" id="PTHR34413">
    <property type="entry name" value="PROPHAGE TAIL FIBER ASSEMBLY PROTEIN HOMOLOG TFAE-RELATED-RELATED"/>
    <property type="match status" value="1"/>
</dbReference>
<evidence type="ECO:0000313" key="1">
    <source>
        <dbReference type="EMBL" id="BCQ36685.1"/>
    </source>
</evidence>
<evidence type="ECO:0008006" key="3">
    <source>
        <dbReference type="Google" id="ProtNLM"/>
    </source>
</evidence>
<accession>A0ABN6DPI0</accession>
<proteinExistence type="predicted"/>
<dbReference type="Proteomes" id="UP000677515">
    <property type="component" value="Chromosome"/>
</dbReference>
<gene>
    <name evidence="1" type="ORF">ERHA53_40280</name>
</gene>
<dbReference type="RefSeq" id="WP_212813318.1">
    <property type="nucleotide sequence ID" value="NZ_AP024329.1"/>
</dbReference>
<name>A0ABN6DPI0_ERWRD</name>
<dbReference type="InterPro" id="IPR051220">
    <property type="entry name" value="TFA_Chaperone"/>
</dbReference>
<dbReference type="PANTHER" id="PTHR34413:SF2">
    <property type="entry name" value="PROPHAGE TAIL FIBER ASSEMBLY PROTEIN HOMOLOG TFAE-RELATED"/>
    <property type="match status" value="1"/>
</dbReference>
<organism evidence="1 2">
    <name type="scientific">Erwinia rhapontici</name>
    <name type="common">Pectobacterium rhapontici</name>
    <dbReference type="NCBI Taxonomy" id="55212"/>
    <lineage>
        <taxon>Bacteria</taxon>
        <taxon>Pseudomonadati</taxon>
        <taxon>Pseudomonadota</taxon>
        <taxon>Gammaproteobacteria</taxon>
        <taxon>Enterobacterales</taxon>
        <taxon>Erwiniaceae</taxon>
        <taxon>Erwinia</taxon>
    </lineage>
</organism>
<evidence type="ECO:0000313" key="2">
    <source>
        <dbReference type="Proteomes" id="UP000677515"/>
    </source>
</evidence>
<dbReference type="Pfam" id="PF02413">
    <property type="entry name" value="Caudo_TAP"/>
    <property type="match status" value="1"/>
</dbReference>